<dbReference type="NCBIfam" id="NF002528">
    <property type="entry name" value="PRK01966.1-4"/>
    <property type="match status" value="1"/>
</dbReference>
<evidence type="ECO:0000256" key="3">
    <source>
        <dbReference type="ARBA" id="ARBA00010871"/>
    </source>
</evidence>
<evidence type="ECO:0000256" key="13">
    <source>
        <dbReference type="HAMAP-Rule" id="MF_00047"/>
    </source>
</evidence>
<evidence type="ECO:0000256" key="4">
    <source>
        <dbReference type="ARBA" id="ARBA00022598"/>
    </source>
</evidence>
<keyword evidence="4 13" id="KW-0436">Ligase</keyword>
<dbReference type="Pfam" id="PF01820">
    <property type="entry name" value="Dala_Dala_lig_N"/>
    <property type="match status" value="1"/>
</dbReference>
<evidence type="ECO:0000313" key="16">
    <source>
        <dbReference type="EMBL" id="MFB9860092.1"/>
    </source>
</evidence>
<comment type="catalytic activity">
    <reaction evidence="13">
        <text>2 D-alanine + ATP = D-alanyl-D-alanine + ADP + phosphate + H(+)</text>
        <dbReference type="Rhea" id="RHEA:11224"/>
        <dbReference type="ChEBI" id="CHEBI:15378"/>
        <dbReference type="ChEBI" id="CHEBI:30616"/>
        <dbReference type="ChEBI" id="CHEBI:43474"/>
        <dbReference type="ChEBI" id="CHEBI:57416"/>
        <dbReference type="ChEBI" id="CHEBI:57822"/>
        <dbReference type="ChEBI" id="CHEBI:456216"/>
        <dbReference type="EC" id="6.3.2.4"/>
    </reaction>
</comment>
<sequence>MEKMSIGILYGGQSTEHEVSMRSAASVLEALDKTKYDVSLIHITKEGEWLLADHNKGIETLVDGENAVQLSILPSQQFTSQNGPCHFDVMLPILHGTAGEDGIVQGVLEMMGIPYAGCNVRSSAVCMDKDMTKRLLKLEGIQVADWVVYRYDEKEDVDFDIAKEQLGLPMFVKPVNQGSSVGVSKVTDKASFDEAVALAFQFDTKVMAESAVNGREIEVSVLGNAELTASVPGEIVANTDFYSYESKYEDEDGAALEIPAKLPLQTSDAIRRTALDVYRALDCEGMARVDVFLTDQDAVIVNEVNTLPGFTSISMYPKLLEASGIAYPELLDQLISLARERSSREKALKTDLT</sequence>
<comment type="similarity">
    <text evidence="3 13">Belongs to the D-alanine--D-alanine ligase family.</text>
</comment>
<dbReference type="Pfam" id="PF07478">
    <property type="entry name" value="Dala_Dala_lig_C"/>
    <property type="match status" value="1"/>
</dbReference>
<dbReference type="InterPro" id="IPR011095">
    <property type="entry name" value="Dala_Dala_lig_C"/>
</dbReference>
<dbReference type="InterPro" id="IPR013815">
    <property type="entry name" value="ATP_grasp_subdomain_1"/>
</dbReference>
<dbReference type="Gene3D" id="3.30.1490.20">
    <property type="entry name" value="ATP-grasp fold, A domain"/>
    <property type="match status" value="1"/>
</dbReference>
<dbReference type="PIRSF" id="PIRSF039102">
    <property type="entry name" value="Ddl/VanB"/>
    <property type="match status" value="1"/>
</dbReference>
<dbReference type="InterPro" id="IPR016185">
    <property type="entry name" value="PreATP-grasp_dom_sf"/>
</dbReference>
<evidence type="ECO:0000256" key="1">
    <source>
        <dbReference type="ARBA" id="ARBA00001936"/>
    </source>
</evidence>
<comment type="pathway">
    <text evidence="13">Cell wall biogenesis; peptidoglycan biosynthesis.</text>
</comment>
<dbReference type="PANTHER" id="PTHR23132">
    <property type="entry name" value="D-ALANINE--D-ALANINE LIGASE"/>
    <property type="match status" value="1"/>
</dbReference>
<keyword evidence="11" id="KW-0464">Manganese</keyword>
<dbReference type="PROSITE" id="PS00844">
    <property type="entry name" value="DALA_DALA_LIGASE_2"/>
    <property type="match status" value="1"/>
</dbReference>
<accession>A0ABV5Z515</accession>
<keyword evidence="6 14" id="KW-0547">Nucleotide-binding</keyword>
<comment type="cofactor">
    <cofactor evidence="2">
        <name>Mg(2+)</name>
        <dbReference type="ChEBI" id="CHEBI:18420"/>
    </cofactor>
</comment>
<evidence type="ECO:0000313" key="17">
    <source>
        <dbReference type="Proteomes" id="UP001589740"/>
    </source>
</evidence>
<organism evidence="16 17">
    <name type="scientific">Salinicoccus siamensis</name>
    <dbReference type="NCBI Taxonomy" id="381830"/>
    <lineage>
        <taxon>Bacteria</taxon>
        <taxon>Bacillati</taxon>
        <taxon>Bacillota</taxon>
        <taxon>Bacilli</taxon>
        <taxon>Bacillales</taxon>
        <taxon>Staphylococcaceae</taxon>
        <taxon>Salinicoccus</taxon>
    </lineage>
</organism>
<dbReference type="RefSeq" id="WP_380569700.1">
    <property type="nucleotide sequence ID" value="NZ_JBHMAH010000007.1"/>
</dbReference>
<dbReference type="InterPro" id="IPR005905">
    <property type="entry name" value="D_ala_D_ala"/>
</dbReference>
<dbReference type="NCBIfam" id="TIGR01205">
    <property type="entry name" value="D_ala_D_alaTIGR"/>
    <property type="match status" value="1"/>
</dbReference>
<keyword evidence="13" id="KW-0963">Cytoplasm</keyword>
<evidence type="ECO:0000256" key="9">
    <source>
        <dbReference type="ARBA" id="ARBA00022960"/>
    </source>
</evidence>
<evidence type="ECO:0000256" key="7">
    <source>
        <dbReference type="ARBA" id="ARBA00022840"/>
    </source>
</evidence>
<feature type="domain" description="ATP-grasp" evidence="15">
    <location>
        <begin position="133"/>
        <end position="336"/>
    </location>
</feature>
<dbReference type="EC" id="6.3.2.4" evidence="13"/>
<dbReference type="InterPro" id="IPR011761">
    <property type="entry name" value="ATP-grasp"/>
</dbReference>
<dbReference type="GO" id="GO:0016874">
    <property type="term" value="F:ligase activity"/>
    <property type="evidence" value="ECO:0007669"/>
    <property type="project" value="UniProtKB-KW"/>
</dbReference>
<keyword evidence="17" id="KW-1185">Reference proteome</keyword>
<proteinExistence type="inferred from homology"/>
<dbReference type="Gene3D" id="3.30.470.20">
    <property type="entry name" value="ATP-grasp fold, B domain"/>
    <property type="match status" value="1"/>
</dbReference>
<evidence type="ECO:0000256" key="10">
    <source>
        <dbReference type="ARBA" id="ARBA00022984"/>
    </source>
</evidence>
<evidence type="ECO:0000256" key="14">
    <source>
        <dbReference type="PROSITE-ProRule" id="PRU00409"/>
    </source>
</evidence>
<keyword evidence="8" id="KW-0460">Magnesium</keyword>
<comment type="cofactor">
    <cofactor evidence="1">
        <name>Mn(2+)</name>
        <dbReference type="ChEBI" id="CHEBI:29035"/>
    </cofactor>
</comment>
<dbReference type="InterPro" id="IPR011127">
    <property type="entry name" value="Dala_Dala_lig_N"/>
</dbReference>
<dbReference type="Gene3D" id="3.40.50.20">
    <property type="match status" value="1"/>
</dbReference>
<dbReference type="PANTHER" id="PTHR23132:SF25">
    <property type="entry name" value="D-ALANINE--D-ALANINE LIGASE A"/>
    <property type="match status" value="1"/>
</dbReference>
<dbReference type="PROSITE" id="PS00843">
    <property type="entry name" value="DALA_DALA_LIGASE_1"/>
    <property type="match status" value="1"/>
</dbReference>
<evidence type="ECO:0000256" key="11">
    <source>
        <dbReference type="ARBA" id="ARBA00023211"/>
    </source>
</evidence>
<reference evidence="16 17" key="1">
    <citation type="submission" date="2024-09" db="EMBL/GenBank/DDBJ databases">
        <authorList>
            <person name="Sun Q."/>
            <person name="Mori K."/>
        </authorList>
    </citation>
    <scope>NUCLEOTIDE SEQUENCE [LARGE SCALE GENOMIC DNA]</scope>
    <source>
        <strain evidence="16 17">JCM 12822</strain>
    </source>
</reference>
<evidence type="ECO:0000256" key="5">
    <source>
        <dbReference type="ARBA" id="ARBA00022723"/>
    </source>
</evidence>
<comment type="function">
    <text evidence="13">Cell wall formation.</text>
</comment>
<keyword evidence="5" id="KW-0479">Metal-binding</keyword>
<dbReference type="HAMAP" id="MF_00047">
    <property type="entry name" value="Dala_Dala_lig"/>
    <property type="match status" value="1"/>
</dbReference>
<comment type="caution">
    <text evidence="16">The sequence shown here is derived from an EMBL/GenBank/DDBJ whole genome shotgun (WGS) entry which is preliminary data.</text>
</comment>
<keyword evidence="7 14" id="KW-0067">ATP-binding</keyword>
<dbReference type="SUPFAM" id="SSF52440">
    <property type="entry name" value="PreATP-grasp domain"/>
    <property type="match status" value="1"/>
</dbReference>
<evidence type="ECO:0000256" key="8">
    <source>
        <dbReference type="ARBA" id="ARBA00022842"/>
    </source>
</evidence>
<dbReference type="Proteomes" id="UP001589740">
    <property type="component" value="Unassembled WGS sequence"/>
</dbReference>
<evidence type="ECO:0000256" key="6">
    <source>
        <dbReference type="ARBA" id="ARBA00022741"/>
    </source>
</evidence>
<keyword evidence="10 13" id="KW-0573">Peptidoglycan synthesis</keyword>
<evidence type="ECO:0000256" key="2">
    <source>
        <dbReference type="ARBA" id="ARBA00001946"/>
    </source>
</evidence>
<keyword evidence="12 13" id="KW-0961">Cell wall biogenesis/degradation</keyword>
<dbReference type="EMBL" id="JBHMAH010000007">
    <property type="protein sequence ID" value="MFB9860092.1"/>
    <property type="molecule type" value="Genomic_DNA"/>
</dbReference>
<protein>
    <recommendedName>
        <fullName evidence="13">D-alanine--D-alanine ligase</fullName>
        <ecNumber evidence="13">6.3.2.4</ecNumber>
    </recommendedName>
    <alternativeName>
        <fullName evidence="13">D-Ala-D-Ala ligase</fullName>
    </alternativeName>
    <alternativeName>
        <fullName evidence="13">D-alanylalanine synthetase</fullName>
    </alternativeName>
</protein>
<dbReference type="PROSITE" id="PS50975">
    <property type="entry name" value="ATP_GRASP"/>
    <property type="match status" value="1"/>
</dbReference>
<dbReference type="NCBIfam" id="NF002378">
    <property type="entry name" value="PRK01372.1"/>
    <property type="match status" value="1"/>
</dbReference>
<name>A0ABV5Z515_9STAP</name>
<gene>
    <name evidence="13" type="primary">ddl</name>
    <name evidence="16" type="ORF">ACFFLE_03080</name>
</gene>
<evidence type="ECO:0000259" key="15">
    <source>
        <dbReference type="PROSITE" id="PS50975"/>
    </source>
</evidence>
<dbReference type="InterPro" id="IPR000291">
    <property type="entry name" value="D-Ala_lig_Van_CS"/>
</dbReference>
<comment type="subcellular location">
    <subcellularLocation>
        <location evidence="13">Cytoplasm</location>
    </subcellularLocation>
</comment>
<dbReference type="SUPFAM" id="SSF56059">
    <property type="entry name" value="Glutathione synthetase ATP-binding domain-like"/>
    <property type="match status" value="1"/>
</dbReference>
<keyword evidence="9 13" id="KW-0133">Cell shape</keyword>
<evidence type="ECO:0000256" key="12">
    <source>
        <dbReference type="ARBA" id="ARBA00023316"/>
    </source>
</evidence>